<sequence length="400" mass="45160">MKCLSHDKIGQTQGVTLHDWHAEILAIRSFNHFLLKECLALVNTPSLSLNNNKNQEKITSKYLRRRTENEKTEFHFQPFALRDGLTLHMYCSEAPCGDASMELTMATQIDSTPWEMPSSQPDKLHDNQSSQLQGRSYFSNLGSIRRKPSRPDAPLSQSKSCSDKLTLKQFTSLLSSITSLFISPENMYLTSFVLPTSQYHKVACERAFSATGRLKLLQKQSDIDFGQEISSNRSGGYHFQPFSVNPTSLEFNYSRRQLLLHLRENESLVASNLASYSTPYIIGTLIGGSLRGRKQFSIKGAPPMCKHQMWQLAVELASKIGVKSLLQALGSSNIKNSRISIKTYNEMKCTELLSHRRNVKDQIRSVLGGDAGIKGWFRNIGGEDWFLRDLSREKAAKNKN</sequence>
<dbReference type="Pfam" id="PF02137">
    <property type="entry name" value="A_deamin"/>
    <property type="match status" value="1"/>
</dbReference>
<proteinExistence type="predicted"/>
<dbReference type="Proteomes" id="UP000030854">
    <property type="component" value="Unassembled WGS sequence"/>
</dbReference>
<dbReference type="OMA" id="PDIKIYM"/>
<dbReference type="PANTHER" id="PTHR47803">
    <property type="entry name" value="TRNA-SPECIFIC ADENOSINE DEAMINASE 1"/>
    <property type="match status" value="1"/>
</dbReference>
<dbReference type="InterPro" id="IPR002466">
    <property type="entry name" value="A_deamin"/>
</dbReference>
<dbReference type="AlphaFoldDB" id="A0A0B1PB32"/>
<dbReference type="HOGENOM" id="CLU_005382_2_1_1"/>
<dbReference type="STRING" id="52586.A0A0B1PB32"/>
<organism evidence="2 3">
    <name type="scientific">Uncinula necator</name>
    <name type="common">Grape powdery mildew</name>
    <dbReference type="NCBI Taxonomy" id="52586"/>
    <lineage>
        <taxon>Eukaryota</taxon>
        <taxon>Fungi</taxon>
        <taxon>Dikarya</taxon>
        <taxon>Ascomycota</taxon>
        <taxon>Pezizomycotina</taxon>
        <taxon>Leotiomycetes</taxon>
        <taxon>Erysiphales</taxon>
        <taxon>Erysiphaceae</taxon>
        <taxon>Erysiphe</taxon>
    </lineage>
</organism>
<reference evidence="2 3" key="1">
    <citation type="journal article" date="2014" name="BMC Genomics">
        <title>Adaptive genomic structural variation in the grape powdery mildew pathogen, Erysiphe necator.</title>
        <authorList>
            <person name="Jones L."/>
            <person name="Riaz S."/>
            <person name="Morales-Cruz A."/>
            <person name="Amrine K.C."/>
            <person name="McGuire B."/>
            <person name="Gubler W.D."/>
            <person name="Walker M.A."/>
            <person name="Cantu D."/>
        </authorList>
    </citation>
    <scope>NUCLEOTIDE SEQUENCE [LARGE SCALE GENOMIC DNA]</scope>
    <source>
        <strain evidence="3">c</strain>
    </source>
</reference>
<dbReference type="GO" id="GO:0003723">
    <property type="term" value="F:RNA binding"/>
    <property type="evidence" value="ECO:0007669"/>
    <property type="project" value="InterPro"/>
</dbReference>
<evidence type="ECO:0000313" key="2">
    <source>
        <dbReference type="EMBL" id="KHJ34166.1"/>
    </source>
</evidence>
<dbReference type="InterPro" id="IPR042935">
    <property type="entry name" value="Tad1"/>
</dbReference>
<keyword evidence="3" id="KW-1185">Reference proteome</keyword>
<dbReference type="PROSITE" id="PS50141">
    <property type="entry name" value="A_DEAMIN_EDITASE"/>
    <property type="match status" value="1"/>
</dbReference>
<dbReference type="PANTHER" id="PTHR47803:SF1">
    <property type="entry name" value="TRNA-SPECIFIC ADENOSINE DEAMINASE 1"/>
    <property type="match status" value="1"/>
</dbReference>
<feature type="domain" description="A to I editase" evidence="1">
    <location>
        <begin position="1"/>
        <end position="349"/>
    </location>
</feature>
<dbReference type="GO" id="GO:0043829">
    <property type="term" value="F:tRNA-specific adenosine-37 deaminase activity"/>
    <property type="evidence" value="ECO:0007669"/>
    <property type="project" value="TreeGrafter"/>
</dbReference>
<evidence type="ECO:0000259" key="1">
    <source>
        <dbReference type="PROSITE" id="PS50141"/>
    </source>
</evidence>
<comment type="caution">
    <text evidence="2">The sequence shown here is derived from an EMBL/GenBank/DDBJ whole genome shotgun (WGS) entry which is preliminary data.</text>
</comment>
<dbReference type="EMBL" id="JNVN01001006">
    <property type="protein sequence ID" value="KHJ34166.1"/>
    <property type="molecule type" value="Genomic_DNA"/>
</dbReference>
<evidence type="ECO:0000313" key="3">
    <source>
        <dbReference type="Proteomes" id="UP000030854"/>
    </source>
</evidence>
<dbReference type="SMART" id="SM00552">
    <property type="entry name" value="ADEAMc"/>
    <property type="match status" value="1"/>
</dbReference>
<protein>
    <submittedName>
        <fullName evidence="2">Putative trna-specific adenosine deaminase</fullName>
    </submittedName>
</protein>
<dbReference type="GO" id="GO:0002100">
    <property type="term" value="P:tRNA wobble adenosine to inosine editing"/>
    <property type="evidence" value="ECO:0007669"/>
    <property type="project" value="InterPro"/>
</dbReference>
<name>A0A0B1PB32_UNCNE</name>
<accession>A0A0B1PB32</accession>
<gene>
    <name evidence="2" type="ORF">EV44_g2885</name>
</gene>